<dbReference type="AlphaFoldDB" id="A0A6J8CKL9"/>
<proteinExistence type="predicted"/>
<dbReference type="Proteomes" id="UP000507470">
    <property type="component" value="Unassembled WGS sequence"/>
</dbReference>
<organism evidence="2 3">
    <name type="scientific">Mytilus coruscus</name>
    <name type="common">Sea mussel</name>
    <dbReference type="NCBI Taxonomy" id="42192"/>
    <lineage>
        <taxon>Eukaryota</taxon>
        <taxon>Metazoa</taxon>
        <taxon>Spiralia</taxon>
        <taxon>Lophotrochozoa</taxon>
        <taxon>Mollusca</taxon>
        <taxon>Bivalvia</taxon>
        <taxon>Autobranchia</taxon>
        <taxon>Pteriomorphia</taxon>
        <taxon>Mytilida</taxon>
        <taxon>Mytiloidea</taxon>
        <taxon>Mytilidae</taxon>
        <taxon>Mytilinae</taxon>
        <taxon>Mytilus</taxon>
    </lineage>
</organism>
<evidence type="ECO:0000313" key="2">
    <source>
        <dbReference type="EMBL" id="CAC5395420.1"/>
    </source>
</evidence>
<feature type="region of interest" description="Disordered" evidence="1">
    <location>
        <begin position="1"/>
        <end position="32"/>
    </location>
</feature>
<gene>
    <name evidence="2" type="ORF">MCOR_30095</name>
</gene>
<dbReference type="OrthoDB" id="6083207at2759"/>
<sequence>MTSRPTGEEVLDDVASISKSSSSCSTTSGSETDLSCYGDHGEYLSSLPTKTSCWNIHCLESLGIFYNTTYHPSPLDILSIVNEELEIFGPLTDDQRILVEKIQKSVILNTSMFDEDIHFKTKLVQRKKKNAAMFLPDLEQNMKILSNDPCLGTVKNFLLKVQLMISCQGSYLYGIRQTGAPEDMIVDILKEFCLMCDIVPIPGSTKKCSMNIHKVNVKSSSDVVLVPMMYRLNAFDKETACIVTFVEVFKKTLQVEMVQLQSVRAQQKTRETRSTTDGSESESDVKPEPSIYQDVPPRFLGQHGGDLLIHKDIYGGMICIGTRVIFTLLKIAGTHLREIMTMSKFDTIKTSSKATIYYSEPKDLLKKEDRDILVETFVRLNNIDV</sequence>
<reference evidence="2 3" key="1">
    <citation type="submission" date="2020-06" db="EMBL/GenBank/DDBJ databases">
        <authorList>
            <person name="Li R."/>
            <person name="Bekaert M."/>
        </authorList>
    </citation>
    <scope>NUCLEOTIDE SEQUENCE [LARGE SCALE GENOMIC DNA]</scope>
    <source>
        <strain evidence="3">wild</strain>
    </source>
</reference>
<dbReference type="EMBL" id="CACVKT020005506">
    <property type="protein sequence ID" value="CAC5395420.1"/>
    <property type="molecule type" value="Genomic_DNA"/>
</dbReference>
<accession>A0A6J8CKL9</accession>
<name>A0A6J8CKL9_MYTCO</name>
<feature type="region of interest" description="Disordered" evidence="1">
    <location>
        <begin position="266"/>
        <end position="292"/>
    </location>
</feature>
<evidence type="ECO:0000313" key="3">
    <source>
        <dbReference type="Proteomes" id="UP000507470"/>
    </source>
</evidence>
<feature type="compositionally biased region" description="Low complexity" evidence="1">
    <location>
        <begin position="16"/>
        <end position="32"/>
    </location>
</feature>
<protein>
    <submittedName>
        <fullName evidence="2">Uncharacterized protein</fullName>
    </submittedName>
</protein>
<keyword evidence="3" id="KW-1185">Reference proteome</keyword>
<evidence type="ECO:0000256" key="1">
    <source>
        <dbReference type="SAM" id="MobiDB-lite"/>
    </source>
</evidence>